<reference evidence="2 3" key="1">
    <citation type="submission" date="2019-12" db="EMBL/GenBank/DDBJ databases">
        <title>Nitratireductor arenosus sp. nov., Isolated from sea sand, Jeju island, South Korea.</title>
        <authorList>
            <person name="Kim W."/>
        </authorList>
    </citation>
    <scope>NUCLEOTIDE SEQUENCE [LARGE SCALE GENOMIC DNA]</scope>
    <source>
        <strain evidence="2 3">CAU 1489</strain>
    </source>
</reference>
<dbReference type="AlphaFoldDB" id="A0A844QDG2"/>
<organism evidence="2 3">
    <name type="scientific">Nitratireductor arenosus</name>
    <dbReference type="NCBI Taxonomy" id="2682096"/>
    <lineage>
        <taxon>Bacteria</taxon>
        <taxon>Pseudomonadati</taxon>
        <taxon>Pseudomonadota</taxon>
        <taxon>Alphaproteobacteria</taxon>
        <taxon>Hyphomicrobiales</taxon>
        <taxon>Phyllobacteriaceae</taxon>
        <taxon>Nitratireductor</taxon>
    </lineage>
</organism>
<sequence>MFKVPEIPRGFGTDAQWELGERERADCYRNMGIILGLMQWVCTRLGNHRRCRLRVCRRKRRCAGRRPEDRWNDGFLFPLVPPCEPIEDERIYQLRDEVNQVLWQAECRGAQTPPPPVRCAGQPLVFDDGQTPVRDAPPRRRRDHVAGRADTAEGATGRPGRANA</sequence>
<name>A0A844QDG2_9HYPH</name>
<gene>
    <name evidence="2" type="ORF">GN330_07220</name>
</gene>
<feature type="region of interest" description="Disordered" evidence="1">
    <location>
        <begin position="123"/>
        <end position="164"/>
    </location>
</feature>
<comment type="caution">
    <text evidence="2">The sequence shown here is derived from an EMBL/GenBank/DDBJ whole genome shotgun (WGS) entry which is preliminary data.</text>
</comment>
<dbReference type="Proteomes" id="UP000463224">
    <property type="component" value="Unassembled WGS sequence"/>
</dbReference>
<evidence type="ECO:0000313" key="3">
    <source>
        <dbReference type="Proteomes" id="UP000463224"/>
    </source>
</evidence>
<keyword evidence="3" id="KW-1185">Reference proteome</keyword>
<evidence type="ECO:0000256" key="1">
    <source>
        <dbReference type="SAM" id="MobiDB-lite"/>
    </source>
</evidence>
<proteinExistence type="predicted"/>
<dbReference type="EMBL" id="WPHG01000002">
    <property type="protein sequence ID" value="MVA97037.1"/>
    <property type="molecule type" value="Genomic_DNA"/>
</dbReference>
<accession>A0A844QDG2</accession>
<protein>
    <submittedName>
        <fullName evidence="2">Uncharacterized protein</fullName>
    </submittedName>
</protein>
<evidence type="ECO:0000313" key="2">
    <source>
        <dbReference type="EMBL" id="MVA97037.1"/>
    </source>
</evidence>
<dbReference type="RefSeq" id="WP_156712036.1">
    <property type="nucleotide sequence ID" value="NZ_WPHG01000002.1"/>
</dbReference>